<feature type="binding site" evidence="2">
    <location>
        <position position="39"/>
    </location>
    <ligand>
        <name>CoA</name>
        <dbReference type="ChEBI" id="CHEBI:57287"/>
    </ligand>
</feature>
<dbReference type="RefSeq" id="WP_091246830.1">
    <property type="nucleotide sequence ID" value="NZ_FMCU01000007.1"/>
</dbReference>
<dbReference type="GO" id="GO:0009239">
    <property type="term" value="P:enterobactin biosynthetic process"/>
    <property type="evidence" value="ECO:0007669"/>
    <property type="project" value="InterPro"/>
</dbReference>
<dbReference type="PRINTS" id="PR01399">
    <property type="entry name" value="ENTSNTHTASED"/>
</dbReference>
<organism evidence="6 7">
    <name type="scientific">Micromonospora matsumotoense</name>
    <dbReference type="NCBI Taxonomy" id="121616"/>
    <lineage>
        <taxon>Bacteria</taxon>
        <taxon>Bacillati</taxon>
        <taxon>Actinomycetota</taxon>
        <taxon>Actinomycetes</taxon>
        <taxon>Micromonosporales</taxon>
        <taxon>Micromonosporaceae</taxon>
        <taxon>Micromonospora</taxon>
    </lineage>
</organism>
<dbReference type="OrthoDB" id="8210607at2"/>
<feature type="domain" description="4'-phosphopantetheinyl transferase N-terminal" evidence="5">
    <location>
        <begin position="27"/>
        <end position="94"/>
    </location>
</feature>
<dbReference type="AlphaFoldDB" id="A0A1C4YY19"/>
<evidence type="ECO:0000256" key="3">
    <source>
        <dbReference type="PIRSR" id="PIRSR603542-2"/>
    </source>
</evidence>
<gene>
    <name evidence="6" type="ORF">GA0070216_107286</name>
</gene>
<dbReference type="PANTHER" id="PTHR38096:SF1">
    <property type="entry name" value="ENTEROBACTIN SYNTHASE COMPONENT D"/>
    <property type="match status" value="1"/>
</dbReference>
<dbReference type="GO" id="GO:0008897">
    <property type="term" value="F:holo-[acyl-carrier-protein] synthase activity"/>
    <property type="evidence" value="ECO:0007669"/>
    <property type="project" value="InterPro"/>
</dbReference>
<comment type="cofactor">
    <cofactor evidence="3">
        <name>Mg(2+)</name>
        <dbReference type="ChEBI" id="CHEBI:18420"/>
    </cofactor>
</comment>
<evidence type="ECO:0000259" key="4">
    <source>
        <dbReference type="Pfam" id="PF01648"/>
    </source>
</evidence>
<dbReference type="InterPro" id="IPR008278">
    <property type="entry name" value="4-PPantetheinyl_Trfase_dom"/>
</dbReference>
<feature type="binding site" evidence="2">
    <location>
        <position position="154"/>
    </location>
    <ligand>
        <name>CoA</name>
        <dbReference type="ChEBI" id="CHEBI:57287"/>
    </ligand>
</feature>
<dbReference type="SUPFAM" id="SSF56214">
    <property type="entry name" value="4'-phosphopantetheinyl transferase"/>
    <property type="match status" value="1"/>
</dbReference>
<dbReference type="EMBL" id="FMCU01000007">
    <property type="protein sequence ID" value="SCF25672.1"/>
    <property type="molecule type" value="Genomic_DNA"/>
</dbReference>
<feature type="binding site" evidence="2">
    <location>
        <position position="150"/>
    </location>
    <ligand>
        <name>CoA</name>
        <dbReference type="ChEBI" id="CHEBI:57287"/>
    </ligand>
</feature>
<evidence type="ECO:0000313" key="7">
    <source>
        <dbReference type="Proteomes" id="UP000198797"/>
    </source>
</evidence>
<keyword evidence="7" id="KW-1185">Reference proteome</keyword>
<evidence type="ECO:0000259" key="5">
    <source>
        <dbReference type="Pfam" id="PF17837"/>
    </source>
</evidence>
<dbReference type="InterPro" id="IPR003542">
    <property type="entry name" value="Enbac_synth_compD-like"/>
</dbReference>
<feature type="binding site" evidence="3">
    <location>
        <position position="107"/>
    </location>
    <ligand>
        <name>Mg(2+)</name>
        <dbReference type="ChEBI" id="CHEBI:18420"/>
    </ligand>
</feature>
<dbReference type="GO" id="GO:0000287">
    <property type="term" value="F:magnesium ion binding"/>
    <property type="evidence" value="ECO:0007669"/>
    <property type="project" value="InterPro"/>
</dbReference>
<protein>
    <submittedName>
        <fullName evidence="6">4'-phosphopantetheinyl transferase EntD (Siderophore biosynthesis)</fullName>
    </submittedName>
</protein>
<dbReference type="Pfam" id="PF17837">
    <property type="entry name" value="4PPT_N"/>
    <property type="match status" value="1"/>
</dbReference>
<dbReference type="InterPro" id="IPR041354">
    <property type="entry name" value="4PPT_N"/>
</dbReference>
<dbReference type="GO" id="GO:0005886">
    <property type="term" value="C:plasma membrane"/>
    <property type="evidence" value="ECO:0007669"/>
    <property type="project" value="TreeGrafter"/>
</dbReference>
<sequence length="212" mass="22802">MIEQLTPPGVVAVEAFDDTDTEPLHPAEAALVADAVEKRRREFTTARTCARRALRALGQPAVPVLTGERGAPLWPAGVVGSLTHCAGYRAAVVARREDIRSIGIDAEPAAPLPDGVLDAIALPEERAMVHRLSTQAPGPPWDRLLFSAKEALYKAWFPITGVFLGFDEARITLHPTDGTFTARVLVPGRGRDFDGRYLHDAGLTLTVVAVPN</sequence>
<keyword evidence="3" id="KW-0460">Magnesium</keyword>
<evidence type="ECO:0000256" key="1">
    <source>
        <dbReference type="ARBA" id="ARBA00022679"/>
    </source>
</evidence>
<dbReference type="InterPro" id="IPR037143">
    <property type="entry name" value="4-PPantetheinyl_Trfase_dom_sf"/>
</dbReference>
<proteinExistence type="predicted"/>
<feature type="binding site" evidence="2">
    <location>
        <position position="105"/>
    </location>
    <ligand>
        <name>CoA</name>
        <dbReference type="ChEBI" id="CHEBI:57287"/>
    </ligand>
</feature>
<dbReference type="PANTHER" id="PTHR38096">
    <property type="entry name" value="ENTEROBACTIN SYNTHASE COMPONENT D"/>
    <property type="match status" value="1"/>
</dbReference>
<reference evidence="7" key="1">
    <citation type="submission" date="2016-06" db="EMBL/GenBank/DDBJ databases">
        <authorList>
            <person name="Varghese N."/>
            <person name="Submissions Spin"/>
        </authorList>
    </citation>
    <scope>NUCLEOTIDE SEQUENCE [LARGE SCALE GENOMIC DNA]</scope>
    <source>
        <strain evidence="7">DSM 44100</strain>
    </source>
</reference>
<keyword evidence="3" id="KW-0479">Metal-binding</keyword>
<feature type="domain" description="4'-phosphopantetheinyl transferase" evidence="4">
    <location>
        <begin position="101"/>
        <end position="179"/>
    </location>
</feature>
<dbReference type="Pfam" id="PF01648">
    <property type="entry name" value="ACPS"/>
    <property type="match status" value="1"/>
</dbReference>
<evidence type="ECO:0000313" key="6">
    <source>
        <dbReference type="EMBL" id="SCF25672.1"/>
    </source>
</evidence>
<evidence type="ECO:0000256" key="2">
    <source>
        <dbReference type="PIRSR" id="PIRSR603542-1"/>
    </source>
</evidence>
<feature type="binding site" evidence="3">
    <location>
        <position position="106"/>
    </location>
    <ligand>
        <name>Mg(2+)</name>
        <dbReference type="ChEBI" id="CHEBI:18420"/>
    </ligand>
</feature>
<accession>A0A1C4YY19</accession>
<dbReference type="Proteomes" id="UP000198797">
    <property type="component" value="Unassembled WGS sequence"/>
</dbReference>
<feature type="binding site" evidence="3">
    <location>
        <position position="105"/>
    </location>
    <ligand>
        <name>Mg(2+)</name>
        <dbReference type="ChEBI" id="CHEBI:18420"/>
    </ligand>
</feature>
<feature type="binding site" evidence="2">
    <location>
        <position position="47"/>
    </location>
    <ligand>
        <name>CoA</name>
        <dbReference type="ChEBI" id="CHEBI:57287"/>
    </ligand>
</feature>
<feature type="binding site" evidence="2">
    <location>
        <position position="164"/>
    </location>
    <ligand>
        <name>CoA</name>
        <dbReference type="ChEBI" id="CHEBI:57287"/>
    </ligand>
</feature>
<dbReference type="STRING" id="121616.GA0070216_107286"/>
<feature type="binding site" evidence="2">
    <location>
        <begin position="83"/>
        <end position="84"/>
    </location>
    <ligand>
        <name>CoA</name>
        <dbReference type="ChEBI" id="CHEBI:57287"/>
    </ligand>
</feature>
<keyword evidence="1 6" id="KW-0808">Transferase</keyword>
<dbReference type="GO" id="GO:0009366">
    <property type="term" value="C:enterobactin synthetase complex"/>
    <property type="evidence" value="ECO:0007669"/>
    <property type="project" value="InterPro"/>
</dbReference>
<name>A0A1C4YY19_9ACTN</name>